<keyword evidence="2 5" id="KW-0808">Transferase</keyword>
<accession>A0A095VT28</accession>
<dbReference type="PATRIC" id="fig|1265313.6.peg.908"/>
<dbReference type="eggNOG" id="COG0524">
    <property type="taxonomic scope" value="Bacteria"/>
</dbReference>
<dbReference type="PANTHER" id="PTHR43320">
    <property type="entry name" value="SUGAR KINASE"/>
    <property type="match status" value="1"/>
</dbReference>
<dbReference type="Proteomes" id="UP000029640">
    <property type="component" value="Unassembled WGS sequence"/>
</dbReference>
<dbReference type="PANTHER" id="PTHR43320:SF3">
    <property type="entry name" value="CARBOHYDRATE KINASE PFKB DOMAIN-CONTAINING PROTEIN"/>
    <property type="match status" value="1"/>
</dbReference>
<evidence type="ECO:0000256" key="2">
    <source>
        <dbReference type="ARBA" id="ARBA00022679"/>
    </source>
</evidence>
<proteinExistence type="inferred from homology"/>
<dbReference type="SUPFAM" id="SSF53613">
    <property type="entry name" value="Ribokinase-like"/>
    <property type="match status" value="1"/>
</dbReference>
<dbReference type="Pfam" id="PF00294">
    <property type="entry name" value="PfkB"/>
    <property type="match status" value="1"/>
</dbReference>
<dbReference type="Gene3D" id="3.30.1110.10">
    <property type="match status" value="1"/>
</dbReference>
<name>A0A095VT28_9GAMM</name>
<evidence type="ECO:0000256" key="1">
    <source>
        <dbReference type="ARBA" id="ARBA00010688"/>
    </source>
</evidence>
<evidence type="ECO:0000259" key="4">
    <source>
        <dbReference type="Pfam" id="PF00294"/>
    </source>
</evidence>
<feature type="domain" description="Carbohydrate kinase PfkB" evidence="4">
    <location>
        <begin position="66"/>
        <end position="326"/>
    </location>
</feature>
<comment type="similarity">
    <text evidence="1">Belongs to the carbohydrate kinase PfkB family.</text>
</comment>
<evidence type="ECO:0000313" key="5">
    <source>
        <dbReference type="EMBL" id="KGE04577.1"/>
    </source>
</evidence>
<dbReference type="InterPro" id="IPR052700">
    <property type="entry name" value="Carb_kinase_PfkB-like"/>
</dbReference>
<dbReference type="CDD" id="cd01168">
    <property type="entry name" value="adenosine_kinase"/>
    <property type="match status" value="1"/>
</dbReference>
<protein>
    <submittedName>
        <fullName evidence="5">Ribokinase</fullName>
        <ecNumber evidence="5">2.7.1.15</ecNumber>
    </submittedName>
</protein>
<dbReference type="InterPro" id="IPR002173">
    <property type="entry name" value="Carboh/pur_kinase_PfkB_CS"/>
</dbReference>
<organism evidence="5 6">
    <name type="scientific">Pseudohaliea rubra DSM 19751</name>
    <dbReference type="NCBI Taxonomy" id="1265313"/>
    <lineage>
        <taxon>Bacteria</taxon>
        <taxon>Pseudomonadati</taxon>
        <taxon>Pseudomonadota</taxon>
        <taxon>Gammaproteobacteria</taxon>
        <taxon>Cellvibrionales</taxon>
        <taxon>Halieaceae</taxon>
        <taxon>Pseudohaliea</taxon>
    </lineage>
</organism>
<reference evidence="5 6" key="1">
    <citation type="journal article" date="2014" name="Genome Announc.">
        <title>Genome Sequence of Gammaproteobacterial Pseudohaliea rubra Type Strain DSM 19751, Isolated from Coastal Seawater of the Mediterranean Sea.</title>
        <authorList>
            <person name="Spring S."/>
            <person name="Fiebig A."/>
            <person name="Riedel T."/>
            <person name="Goker M."/>
            <person name="Klenk H.P."/>
        </authorList>
    </citation>
    <scope>NUCLEOTIDE SEQUENCE [LARGE SCALE GENOMIC DNA]</scope>
    <source>
        <strain evidence="5 6">DSM 19751</strain>
    </source>
</reference>
<dbReference type="HOGENOM" id="CLU_027634_5_1_6"/>
<gene>
    <name evidence="5" type="ORF">HRUBRA_00916</name>
</gene>
<dbReference type="InterPro" id="IPR011611">
    <property type="entry name" value="PfkB_dom"/>
</dbReference>
<dbReference type="InterPro" id="IPR029056">
    <property type="entry name" value="Ribokinase-like"/>
</dbReference>
<keyword evidence="6" id="KW-1185">Reference proteome</keyword>
<dbReference type="PROSITE" id="PS00584">
    <property type="entry name" value="PFKB_KINASES_2"/>
    <property type="match status" value="1"/>
</dbReference>
<evidence type="ECO:0000256" key="3">
    <source>
        <dbReference type="ARBA" id="ARBA00022777"/>
    </source>
</evidence>
<sequence length="341" mass="35911">MRQEYGSTMKKYRVYGMGAALLDTEIKVNDDELGRLGVDKGLMTLVDQARQGELLDGLRGHLIKANHASGGSAGNSMIATAQFGGPTFMSCKVSGDADGDLYLADLEAAGVDHPLRGERCGGTTGKCLVLITPDAERSMNTYLGVSETLSVDELDPEALAASEYLYIEGYLVTSPTGRAAAIRARQLAEAAGVKVALSFSDPGIVEHFRDGLAEMVGDGVDLVFANGDEALTWTGADSLPVAVERMKAMAKQFVITRGGDGALCHDGHEAHDIPVHRVHAVDSNGAGDMFAGAFLYAITRGEDFPTAGRFASLAAGKVVSQYGPRLPAGDYAALRAEFFGD</sequence>
<keyword evidence="3 5" id="KW-0418">Kinase</keyword>
<evidence type="ECO:0000313" key="6">
    <source>
        <dbReference type="Proteomes" id="UP000029640"/>
    </source>
</evidence>
<dbReference type="STRING" id="1265313.HRUBRA_00916"/>
<dbReference type="EMBL" id="AUVB01000024">
    <property type="protein sequence ID" value="KGE04577.1"/>
    <property type="molecule type" value="Genomic_DNA"/>
</dbReference>
<dbReference type="GO" id="GO:0004747">
    <property type="term" value="F:ribokinase activity"/>
    <property type="evidence" value="ECO:0007669"/>
    <property type="project" value="UniProtKB-EC"/>
</dbReference>
<dbReference type="EC" id="2.7.1.15" evidence="5"/>
<dbReference type="AlphaFoldDB" id="A0A095VT28"/>
<comment type="caution">
    <text evidence="5">The sequence shown here is derived from an EMBL/GenBank/DDBJ whole genome shotgun (WGS) entry which is preliminary data.</text>
</comment>
<dbReference type="Gene3D" id="3.40.1190.20">
    <property type="match status" value="1"/>
</dbReference>